<reference evidence="2 3" key="1">
    <citation type="journal article" date="2019" name="Nat. Med.">
        <title>A library of human gut bacterial isolates paired with longitudinal multiomics data enables mechanistic microbiome research.</title>
        <authorList>
            <person name="Poyet M."/>
            <person name="Groussin M."/>
            <person name="Gibbons S.M."/>
            <person name="Avila-Pacheco J."/>
            <person name="Jiang X."/>
            <person name="Kearney S.M."/>
            <person name="Perrotta A.R."/>
            <person name="Berdy B."/>
            <person name="Zhao S."/>
            <person name="Lieberman T.D."/>
            <person name="Swanson P.K."/>
            <person name="Smith M."/>
            <person name="Roesemann S."/>
            <person name="Alexander J.E."/>
            <person name="Rich S.A."/>
            <person name="Livny J."/>
            <person name="Vlamakis H."/>
            <person name="Clish C."/>
            <person name="Bullock K."/>
            <person name="Deik A."/>
            <person name="Scott J."/>
            <person name="Pierce K.A."/>
            <person name="Xavier R.J."/>
            <person name="Alm E.J."/>
        </authorList>
    </citation>
    <scope>NUCLEOTIDE SEQUENCE [LARGE SCALE GENOMIC DNA]</scope>
    <source>
        <strain evidence="2 3">BIOML-A160</strain>
    </source>
</reference>
<dbReference type="AlphaFoldDB" id="A0A173V2S8"/>
<dbReference type="EMBL" id="WCRW01000005">
    <property type="protein sequence ID" value="KAB4456719.1"/>
    <property type="molecule type" value="Genomic_DNA"/>
</dbReference>
<proteinExistence type="predicted"/>
<comment type="caution">
    <text evidence="2">The sequence shown here is derived from an EMBL/GenBank/DDBJ whole genome shotgun (WGS) entry which is preliminary data.</text>
</comment>
<feature type="domain" description="DUF4842" evidence="1">
    <location>
        <begin position="482"/>
        <end position="673"/>
    </location>
</feature>
<dbReference type="NCBIfam" id="TIGR04456">
    <property type="entry name" value="LruC_dom"/>
    <property type="match status" value="1"/>
</dbReference>
<evidence type="ECO:0000313" key="3">
    <source>
        <dbReference type="Proteomes" id="UP000436825"/>
    </source>
</evidence>
<dbReference type="PROSITE" id="PS51257">
    <property type="entry name" value="PROKAR_LIPOPROTEIN"/>
    <property type="match status" value="1"/>
</dbReference>
<gene>
    <name evidence="2" type="ORF">GAN75_09005</name>
</gene>
<dbReference type="InterPro" id="IPR031025">
    <property type="entry name" value="LruC_dom"/>
</dbReference>
<name>A0A173V2S8_BACT4</name>
<dbReference type="Pfam" id="PF16130">
    <property type="entry name" value="DUF4842"/>
    <property type="match status" value="1"/>
</dbReference>
<dbReference type="Proteomes" id="UP000436825">
    <property type="component" value="Unassembled WGS sequence"/>
</dbReference>
<accession>A0A173V2S8</accession>
<evidence type="ECO:0000313" key="2">
    <source>
        <dbReference type="EMBL" id="KAB4456719.1"/>
    </source>
</evidence>
<dbReference type="InterPro" id="IPR032295">
    <property type="entry name" value="DUF4842"/>
</dbReference>
<sequence length="694" mass="77764">MYYLCRDQNRHIYYMNMRSLKYFSFGVIGMVLASCVEEKNLYNPDEGTPEDTQLGLSTDFLLKTQRSVFITAVDGDGKSQAGVKFGVFMSQPYTGEGVISIDPVFVGYTDASGKLKAEVVIGNNVSKIYVAPLTAGYGQVKEADVQDFVSLEFQGVSFPHMAVSRAFSIEIPSFSGPISGLYQLYIPYKNVEISRDGIPLQGGCSLVSKEQLSPALINQIDSWYPERQNVQKADLDKNSDLRVVDENGARVWVTYVGDGGFYVANQTVYNSLMYYNYKEEELNSPNDIDHLRMTMLLPNTNQLQCPSGLKVQLLYWNGKEYTEIFPKGTRIGFVVARAGYKKDGTDVTTKNAYSFKNKTNPVVNGDVSGMYYSTPVLNKWGKSQAVTRQLDGYNCCVTGFDIRPFGDNQSDYDFNDVMLKVTATPEKAIEPGEDIPVEEEVVVTESIHGTLAFEDQWPNAGDYDLNDFVVNYAYGLGKNTENKITSIKLRFKPIAKGAAAYTKIGFGIELPLAESYIDAAKVMGATFESGNSKATFVIWEDVSRLFPNINGFVNTEKGTSFVSAAEVEITIPLTIPVDNVSMMKFNPFIFVNNRSHEIHLTDFAPTSKMDTNLLQTADDCSDASRNIYYRMEDMSCWALDFPRTSASDPAWRYPKEKSSVVKAYKNYSKWVINKTDLSWFDFTISENVDEDELY</sequence>
<protein>
    <submittedName>
        <fullName evidence="2">LruC domain-containing protein</fullName>
    </submittedName>
</protein>
<evidence type="ECO:0000259" key="1">
    <source>
        <dbReference type="Pfam" id="PF16130"/>
    </source>
</evidence>
<organism evidence="2 3">
    <name type="scientific">Bacteroides thetaiotaomicron</name>
    <dbReference type="NCBI Taxonomy" id="818"/>
    <lineage>
        <taxon>Bacteria</taxon>
        <taxon>Pseudomonadati</taxon>
        <taxon>Bacteroidota</taxon>
        <taxon>Bacteroidia</taxon>
        <taxon>Bacteroidales</taxon>
        <taxon>Bacteroidaceae</taxon>
        <taxon>Bacteroides</taxon>
    </lineage>
</organism>